<organism evidence="1 2">
    <name type="scientific">Sulfobacillus benefaciens</name>
    <dbReference type="NCBI Taxonomy" id="453960"/>
    <lineage>
        <taxon>Bacteria</taxon>
        <taxon>Bacillati</taxon>
        <taxon>Bacillota</taxon>
        <taxon>Clostridia</taxon>
        <taxon>Eubacteriales</taxon>
        <taxon>Clostridiales Family XVII. Incertae Sedis</taxon>
        <taxon>Sulfobacillus</taxon>
    </lineage>
</organism>
<dbReference type="AlphaFoldDB" id="A0A2T2XA04"/>
<protein>
    <submittedName>
        <fullName evidence="1">Uncharacterized protein</fullName>
    </submittedName>
</protein>
<accession>A0A2T2XA04</accession>
<gene>
    <name evidence="1" type="ORF">C7B43_02835</name>
</gene>
<dbReference type="Proteomes" id="UP000242699">
    <property type="component" value="Unassembled WGS sequence"/>
</dbReference>
<name>A0A2T2XA04_9FIRM</name>
<proteinExistence type="predicted"/>
<sequence length="61" mass="6579">MPAAALANNPAVAVNGHTLSSRIPNEKIPSRLVIRNSHSAIAMEHRNDGILYYAVILWDAG</sequence>
<comment type="caution">
    <text evidence="1">The sequence shown here is derived from an EMBL/GenBank/DDBJ whole genome shotgun (WGS) entry which is preliminary data.</text>
</comment>
<reference evidence="1 2" key="1">
    <citation type="journal article" date="2014" name="BMC Genomics">
        <title>Comparison of environmental and isolate Sulfobacillus genomes reveals diverse carbon, sulfur, nitrogen, and hydrogen metabolisms.</title>
        <authorList>
            <person name="Justice N.B."/>
            <person name="Norman A."/>
            <person name="Brown C.T."/>
            <person name="Singh A."/>
            <person name="Thomas B.C."/>
            <person name="Banfield J.F."/>
        </authorList>
    </citation>
    <scope>NUCLEOTIDE SEQUENCE [LARGE SCALE GENOMIC DNA]</scope>
    <source>
        <strain evidence="1">AMDSBA1</strain>
    </source>
</reference>
<dbReference type="EMBL" id="PXYT01000003">
    <property type="protein sequence ID" value="PSR31320.1"/>
    <property type="molecule type" value="Genomic_DNA"/>
</dbReference>
<evidence type="ECO:0000313" key="2">
    <source>
        <dbReference type="Proteomes" id="UP000242699"/>
    </source>
</evidence>
<evidence type="ECO:0000313" key="1">
    <source>
        <dbReference type="EMBL" id="PSR31320.1"/>
    </source>
</evidence>